<dbReference type="Gene3D" id="6.20.50.140">
    <property type="match status" value="1"/>
</dbReference>
<dbReference type="Proteomes" id="UP000636949">
    <property type="component" value="Unassembled WGS sequence"/>
</dbReference>
<keyword evidence="1" id="KW-0812">Transmembrane</keyword>
<feature type="domain" description="YknX-like beta-barrel" evidence="2">
    <location>
        <begin position="149"/>
        <end position="231"/>
    </location>
</feature>
<reference evidence="3" key="1">
    <citation type="journal article" date="2014" name="Int. J. Syst. Evol. Microbiol.">
        <title>Complete genome sequence of Corynebacterium casei LMG S-19264T (=DSM 44701T), isolated from a smear-ripened cheese.</title>
        <authorList>
            <consortium name="US DOE Joint Genome Institute (JGI-PGF)"/>
            <person name="Walter F."/>
            <person name="Albersmeier A."/>
            <person name="Kalinowski J."/>
            <person name="Ruckert C."/>
        </authorList>
    </citation>
    <scope>NUCLEOTIDE SEQUENCE</scope>
    <source>
        <strain evidence="3">CGMCC 1.15758</strain>
    </source>
</reference>
<dbReference type="CDD" id="cd06850">
    <property type="entry name" value="biotinyl_domain"/>
    <property type="match status" value="1"/>
</dbReference>
<keyword evidence="1" id="KW-1133">Transmembrane helix</keyword>
<dbReference type="SUPFAM" id="SSF51230">
    <property type="entry name" value="Single hybrid motif"/>
    <property type="match status" value="1"/>
</dbReference>
<dbReference type="InterPro" id="IPR058636">
    <property type="entry name" value="Beta-barrel_YknX"/>
</dbReference>
<protein>
    <recommendedName>
        <fullName evidence="2">YknX-like beta-barrel domain-containing protein</fullName>
    </recommendedName>
</protein>
<evidence type="ECO:0000259" key="2">
    <source>
        <dbReference type="Pfam" id="PF25990"/>
    </source>
</evidence>
<dbReference type="EMBL" id="BMJS01000002">
    <property type="protein sequence ID" value="GGF90184.1"/>
    <property type="molecule type" value="Genomic_DNA"/>
</dbReference>
<dbReference type="OrthoDB" id="9806939at2"/>
<accession>A0A8J2Z391</accession>
<gene>
    <name evidence="3" type="ORF">GCM10010995_04370</name>
</gene>
<keyword evidence="4" id="KW-1185">Reference proteome</keyword>
<dbReference type="Gene3D" id="2.40.30.170">
    <property type="match status" value="1"/>
</dbReference>
<organism evidence="3 4">
    <name type="scientific">Cysteiniphilum litorale</name>
    <dbReference type="NCBI Taxonomy" id="2056700"/>
    <lineage>
        <taxon>Bacteria</taxon>
        <taxon>Pseudomonadati</taxon>
        <taxon>Pseudomonadota</taxon>
        <taxon>Gammaproteobacteria</taxon>
        <taxon>Thiotrichales</taxon>
        <taxon>Fastidiosibacteraceae</taxon>
        <taxon>Cysteiniphilum</taxon>
    </lineage>
</organism>
<evidence type="ECO:0000313" key="4">
    <source>
        <dbReference type="Proteomes" id="UP000636949"/>
    </source>
</evidence>
<sequence>MFSRIIKWLITIIVLIALGYGLYYYFAVKTSQPLATADTPYTVSKKTLVNKISASGVISANKETVVAAPYAGYIQKIYVNLGQHVVQGDPLVSIVSSLQSPEKVYPIRAPYAGTVVYIKKSEGEYVTQGSGSTQNSDFILKVDDLSKLYVTADIAESNILQMKKGLKVMIKASANNNTSFDGVITSVALAPSPNNSGTSFNSTQQTTYPIRVLITTKNADLLPGMNVVCDIYIDEKQDVIALPKQYIRIQDGHNYVKLSNGKMQEVSLGIQTTQDVEITKGLTVGDQVEPIDYFSGV</sequence>
<dbReference type="Gene3D" id="2.40.50.100">
    <property type="match status" value="1"/>
</dbReference>
<name>A0A8J2Z391_9GAMM</name>
<dbReference type="GO" id="GO:1990281">
    <property type="term" value="C:efflux pump complex"/>
    <property type="evidence" value="ECO:0007669"/>
    <property type="project" value="TreeGrafter"/>
</dbReference>
<dbReference type="InterPro" id="IPR011053">
    <property type="entry name" value="Single_hybrid_motif"/>
</dbReference>
<reference evidence="3" key="2">
    <citation type="submission" date="2020-09" db="EMBL/GenBank/DDBJ databases">
        <authorList>
            <person name="Sun Q."/>
            <person name="Zhou Y."/>
        </authorList>
    </citation>
    <scope>NUCLEOTIDE SEQUENCE</scope>
    <source>
        <strain evidence="3">CGMCC 1.15758</strain>
    </source>
</reference>
<feature type="transmembrane region" description="Helical" evidence="1">
    <location>
        <begin position="5"/>
        <end position="26"/>
    </location>
</feature>
<dbReference type="Pfam" id="PF25990">
    <property type="entry name" value="Beta-barrel_YknX"/>
    <property type="match status" value="1"/>
</dbReference>
<keyword evidence="1" id="KW-0472">Membrane</keyword>
<dbReference type="GO" id="GO:0015562">
    <property type="term" value="F:efflux transmembrane transporter activity"/>
    <property type="evidence" value="ECO:0007669"/>
    <property type="project" value="TreeGrafter"/>
</dbReference>
<dbReference type="PANTHER" id="PTHR30469:SF33">
    <property type="entry name" value="SLR1207 PROTEIN"/>
    <property type="match status" value="1"/>
</dbReference>
<comment type="caution">
    <text evidence="3">The sequence shown here is derived from an EMBL/GenBank/DDBJ whole genome shotgun (WGS) entry which is preliminary data.</text>
</comment>
<dbReference type="RefSeq" id="WP_117001533.1">
    <property type="nucleotide sequence ID" value="NZ_BMJS01000002.1"/>
</dbReference>
<evidence type="ECO:0000313" key="3">
    <source>
        <dbReference type="EMBL" id="GGF90184.1"/>
    </source>
</evidence>
<dbReference type="PANTHER" id="PTHR30469">
    <property type="entry name" value="MULTIDRUG RESISTANCE PROTEIN MDTA"/>
    <property type="match status" value="1"/>
</dbReference>
<dbReference type="AlphaFoldDB" id="A0A8J2Z391"/>
<evidence type="ECO:0000256" key="1">
    <source>
        <dbReference type="SAM" id="Phobius"/>
    </source>
</evidence>
<proteinExistence type="predicted"/>